<name>E0RQ61_WINT6</name>
<dbReference type="InterPro" id="IPR036866">
    <property type="entry name" value="RibonucZ/Hydroxyglut_hydro"/>
</dbReference>
<organism evidence="3 4">
    <name type="scientific">Winmispira thermophila (strain ATCC 49972 / DSM 6192 / RI 19.B1)</name>
    <name type="common">Spirochaeta thermophila</name>
    <dbReference type="NCBI Taxonomy" id="665571"/>
    <lineage>
        <taxon>Bacteria</taxon>
        <taxon>Pseudomonadati</taxon>
        <taxon>Spirochaetota</taxon>
        <taxon>Spirochaetia</taxon>
        <taxon>Winmispirales</taxon>
        <taxon>Winmispiraceae</taxon>
        <taxon>Winmispira</taxon>
    </lineage>
</organism>
<dbReference type="CDD" id="cd07709">
    <property type="entry name" value="flavodiiron_proteins_MBL-fold"/>
    <property type="match status" value="1"/>
</dbReference>
<reference key="1">
    <citation type="submission" date="2009-08" db="EMBL/GenBank/DDBJ databases">
        <title>The genome sequence of Spirochaeta thermophila DSM6192.</title>
        <authorList>
            <person name="Angelov A."/>
            <person name="Mientus M."/>
            <person name="Wittenberg S."/>
            <person name="Lehmann R."/>
            <person name="Liesegang H."/>
            <person name="Daniel R."/>
            <person name="Liebl W."/>
        </authorList>
    </citation>
    <scope>NUCLEOTIDE SEQUENCE</scope>
    <source>
        <strain>DSM 6192</strain>
    </source>
</reference>
<dbReference type="eggNOG" id="COG0426">
    <property type="taxonomic scope" value="Bacteria"/>
</dbReference>
<dbReference type="PANTHER" id="PTHR43717:SF1">
    <property type="entry name" value="ANAEROBIC NITRIC OXIDE REDUCTASE FLAVORUBREDOXIN"/>
    <property type="match status" value="1"/>
</dbReference>
<evidence type="ECO:0000259" key="2">
    <source>
        <dbReference type="PROSITE" id="PS50902"/>
    </source>
</evidence>
<evidence type="ECO:0000313" key="3">
    <source>
        <dbReference type="EMBL" id="ADN01445.1"/>
    </source>
</evidence>
<protein>
    <recommendedName>
        <fullName evidence="2">Flavodoxin-like domain-containing protein</fullName>
    </recommendedName>
</protein>
<dbReference type="SUPFAM" id="SSF52218">
    <property type="entry name" value="Flavoproteins"/>
    <property type="match status" value="1"/>
</dbReference>
<dbReference type="InterPro" id="IPR008254">
    <property type="entry name" value="Flavodoxin/NO_synth"/>
</dbReference>
<dbReference type="PIRSF" id="PIRSF005243">
    <property type="entry name" value="ROO"/>
    <property type="match status" value="1"/>
</dbReference>
<dbReference type="Gene3D" id="3.60.15.10">
    <property type="entry name" value="Ribonuclease Z/Hydroxyacylglutathione hydrolase-like"/>
    <property type="match status" value="1"/>
</dbReference>
<dbReference type="PROSITE" id="PS50902">
    <property type="entry name" value="FLAVODOXIN_LIKE"/>
    <property type="match status" value="1"/>
</dbReference>
<dbReference type="InterPro" id="IPR001279">
    <property type="entry name" value="Metallo-B-lactamas"/>
</dbReference>
<dbReference type="PANTHER" id="PTHR43717">
    <property type="entry name" value="ANAEROBIC NITRIC OXIDE REDUCTASE FLAVORUBREDOXIN"/>
    <property type="match status" value="1"/>
</dbReference>
<dbReference type="HOGENOM" id="CLU_017490_1_0_12"/>
<accession>E0RQ61</accession>
<dbReference type="Gene3D" id="3.40.50.360">
    <property type="match status" value="1"/>
</dbReference>
<dbReference type="GO" id="GO:0010181">
    <property type="term" value="F:FMN binding"/>
    <property type="evidence" value="ECO:0007669"/>
    <property type="project" value="InterPro"/>
</dbReference>
<dbReference type="InterPro" id="IPR029039">
    <property type="entry name" value="Flavoprotein-like_sf"/>
</dbReference>
<proteinExistence type="inferred from homology"/>
<dbReference type="GO" id="GO:0009055">
    <property type="term" value="F:electron transfer activity"/>
    <property type="evidence" value="ECO:0007669"/>
    <property type="project" value="InterPro"/>
</dbReference>
<reference evidence="3 4" key="2">
    <citation type="journal article" date="2010" name="J. Bacteriol.">
        <title>Genome sequence of the polysaccharide-degrading, thermophilic anaerobe Spirochaeta thermophila DSM 6192.</title>
        <authorList>
            <person name="Angelov A."/>
            <person name="Liebl S."/>
            <person name="Ballschmiter M."/>
            <person name="Bomeke M."/>
            <person name="Lehmann R."/>
            <person name="Liesegang H."/>
            <person name="Daniel R."/>
            <person name="Liebl W."/>
        </authorList>
    </citation>
    <scope>NUCLEOTIDE SEQUENCE [LARGE SCALE GENOMIC DNA]</scope>
    <source>
        <strain evidence="4">ATCC 49972 / DSM 6192 / RI 19.B1</strain>
    </source>
</reference>
<dbReference type="SMART" id="SM00849">
    <property type="entry name" value="Lactamase_B"/>
    <property type="match status" value="1"/>
</dbReference>
<dbReference type="KEGG" id="sta:STHERM_c04740"/>
<evidence type="ECO:0000313" key="4">
    <source>
        <dbReference type="Proteomes" id="UP000001296"/>
    </source>
</evidence>
<dbReference type="AlphaFoldDB" id="E0RQ61"/>
<comment type="similarity">
    <text evidence="1">In the N-terminal section; belongs to the zinc metallo-hydrolase group 3 family.</text>
</comment>
<dbReference type="SUPFAM" id="SSF56281">
    <property type="entry name" value="Metallo-hydrolase/oxidoreductase"/>
    <property type="match status" value="1"/>
</dbReference>
<dbReference type="Pfam" id="PF19583">
    <property type="entry name" value="ODP"/>
    <property type="match status" value="1"/>
</dbReference>
<dbReference type="PaxDb" id="665571-STHERM_c04740"/>
<dbReference type="InterPro" id="IPR045761">
    <property type="entry name" value="ODP_dom"/>
</dbReference>
<sequence>MCVKSPLCQDREKTLTAMVNRTIFIKKIKNKEPVMNATELFPGIWHLGANISKDNLFEGMWPIPHGVSLNSYLVEGKDIALIDLVRDWEDAPGEIEKQLGQLGVDIQRIRYLVLNHLEPDHTGWVPGFKQRNPGVEIVTTKKGAELVDTFYHITDNVRVVKTGDSIDLGGGKVLRFYEIPNVHWPETMATYEVSSKALFPCDAFGSFGKIGDRIFDDQLSEEEHAFYEFESLRYYANIVASFSPFVERAIKALEGLEISAICPSHGIIWRRHPERIVERYARYASYYKGPAEPEVTLIWGSMYDNTAAATDAVREALLESGITFHEYRVPEQDFSHILAHAWKSQGLILGMPTYEYHMFPPMAHTIDILGRKHVRGRTVFWYGSFGWSGGAEREFNELAERHKLGWEVVGKADFRGNPTAEDLSRLKREVAAFVEKVRERARTSA</sequence>
<dbReference type="EMBL" id="CP001698">
    <property type="protein sequence ID" value="ADN01445.1"/>
    <property type="molecule type" value="Genomic_DNA"/>
</dbReference>
<dbReference type="Proteomes" id="UP000001296">
    <property type="component" value="Chromosome"/>
</dbReference>
<dbReference type="GO" id="GO:0046872">
    <property type="term" value="F:metal ion binding"/>
    <property type="evidence" value="ECO:0007669"/>
    <property type="project" value="InterPro"/>
</dbReference>
<evidence type="ECO:0000256" key="1">
    <source>
        <dbReference type="ARBA" id="ARBA00007121"/>
    </source>
</evidence>
<dbReference type="GO" id="GO:0016491">
    <property type="term" value="F:oxidoreductase activity"/>
    <property type="evidence" value="ECO:0007669"/>
    <property type="project" value="InterPro"/>
</dbReference>
<dbReference type="InterPro" id="IPR016440">
    <property type="entry name" value="Rubredoxin-O_OxRdtase"/>
</dbReference>
<gene>
    <name evidence="3" type="ordered locus">STHERM_c04740</name>
</gene>
<feature type="domain" description="Flavodoxin-like" evidence="2">
    <location>
        <begin position="295"/>
        <end position="438"/>
    </location>
</feature>